<keyword evidence="1" id="KW-0732">Signal</keyword>
<feature type="chain" id="PRO_5009443141" description="Lysozyme inhibitor LprI N-terminal domain-containing protein" evidence="1">
    <location>
        <begin position="22"/>
        <end position="221"/>
    </location>
</feature>
<dbReference type="AlphaFoldDB" id="A0A1D9LHM3"/>
<evidence type="ECO:0008006" key="4">
    <source>
        <dbReference type="Google" id="ProtNLM"/>
    </source>
</evidence>
<dbReference type="KEGG" id="cvc:BKX93_12720"/>
<dbReference type="PANTHER" id="PTHR37549">
    <property type="entry name" value="LIPOPROTEIN LPRI"/>
    <property type="match status" value="1"/>
</dbReference>
<dbReference type="GO" id="GO:0005576">
    <property type="term" value="C:extracellular region"/>
    <property type="evidence" value="ECO:0007669"/>
    <property type="project" value="TreeGrafter"/>
</dbReference>
<gene>
    <name evidence="2" type="ORF">BKX93_12720</name>
</gene>
<accession>A0A1D9LHM3</accession>
<dbReference type="RefSeq" id="WP_070980085.1">
    <property type="nucleotide sequence ID" value="NZ_CP017707.1"/>
</dbReference>
<dbReference type="InterPro" id="IPR052755">
    <property type="entry name" value="Lysozyme_Inhibitor_LprI"/>
</dbReference>
<organism evidence="2 3">
    <name type="scientific">Chromobacterium vaccinii</name>
    <dbReference type="NCBI Taxonomy" id="1108595"/>
    <lineage>
        <taxon>Bacteria</taxon>
        <taxon>Pseudomonadati</taxon>
        <taxon>Pseudomonadota</taxon>
        <taxon>Betaproteobacteria</taxon>
        <taxon>Neisseriales</taxon>
        <taxon>Chromobacteriaceae</taxon>
        <taxon>Chromobacterium</taxon>
    </lineage>
</organism>
<proteinExistence type="predicted"/>
<dbReference type="EMBL" id="CP017707">
    <property type="protein sequence ID" value="AOZ50771.1"/>
    <property type="molecule type" value="Genomic_DNA"/>
</dbReference>
<evidence type="ECO:0000313" key="3">
    <source>
        <dbReference type="Proteomes" id="UP000178776"/>
    </source>
</evidence>
<dbReference type="Proteomes" id="UP000178776">
    <property type="component" value="Chromosome"/>
</dbReference>
<evidence type="ECO:0000256" key="1">
    <source>
        <dbReference type="SAM" id="SignalP"/>
    </source>
</evidence>
<dbReference type="PANTHER" id="PTHR37549:SF1">
    <property type="entry name" value="LIPOPROTEIN LPRI"/>
    <property type="match status" value="1"/>
</dbReference>
<protein>
    <recommendedName>
        <fullName evidence="4">Lysozyme inhibitor LprI N-terminal domain-containing protein</fullName>
    </recommendedName>
</protein>
<feature type="signal peptide" evidence="1">
    <location>
        <begin position="1"/>
        <end position="21"/>
    </location>
</feature>
<sequence>MKTIQQILYGVALLFPLLAGAASFDCAKARKPVEKTICADPVLSRLDEELAAAYRLALEKSASRAAVKEWQRYWLAWGRGGSGDAASLRQAYRVQLQELEQHARASLAGDAYTGVYRRYRNGRLDADGAEIVVIVLSGQRVRITGNANWVGNAATGNVNTAMVDGTAVLAGKLVHYVDPAAECGFTLRFGAGGLEVGDEHAECGGMNVTFKGRYRKAPDAR</sequence>
<evidence type="ECO:0000313" key="2">
    <source>
        <dbReference type="EMBL" id="AOZ50771.1"/>
    </source>
</evidence>
<name>A0A1D9LHM3_9NEIS</name>
<reference evidence="2 3" key="1">
    <citation type="submission" date="2016-10" db="EMBL/GenBank/DDBJ databases">
        <title>Chromobacterium muskegensis sp. nov., an insecticidal bacterium isolated from Sphagnum bogs.</title>
        <authorList>
            <person name="Sparks M.E."/>
            <person name="Blackburn M.B."/>
            <person name="Gundersen-Rindal D.E."/>
            <person name="Mitchell A."/>
            <person name="Farrar R."/>
            <person name="Kuhar D."/>
        </authorList>
    </citation>
    <scope>NUCLEOTIDE SEQUENCE [LARGE SCALE GENOMIC DNA]</scope>
    <source>
        <strain evidence="2 3">21-1</strain>
    </source>
</reference>
<dbReference type="GeneID" id="68842073"/>